<dbReference type="Gene3D" id="1.25.40.10">
    <property type="entry name" value="Tetratricopeptide repeat domain"/>
    <property type="match status" value="1"/>
</dbReference>
<evidence type="ECO:0000259" key="1">
    <source>
        <dbReference type="PROSITE" id="PS50943"/>
    </source>
</evidence>
<sequence>MSYSPRLASRRRIGPMAELPVQRTDEPPGISFGAELRRRRQEQKMSLAELAREVHYSRGFLSKIETGKAQPNRALAETCDELLGAGGDLVRRLPPTKRRPRWSPTTRPVDLPAVSTIFLGRADELSLVTDALSKRPRSSRIVVVYGLPGVGKTELVLHTAGHLLDRYPDGCLYLDLQGGGDAPVDSHAAIDHLLRRLGVPPELVPNPPAQRAAMYRQVVRDRNLLLVIDNPTAAADVAALVAPGGTGDILVASRRRLDALDEARQIELAPLSDADARALFEQIADDRLATDPGADSGTIDQITAACDRLPLAVRIAAARFRASEHTPIAELSALLEDERHRLSALDDGERSIADTFAAACAALPPPQALLFALLSVHPGPSFGRMTAGLLADAGEQEAARLLDRLVSTCLIQRVGPDRHILHLLVSTIAARQATTTVAPQHRLAAVDRLLDGYLLAAQHADLAATPQRHRAPPVVPSTAAWYATFTAAEQASTWFDAEQDNLVAICDLALAHDRPHVCWRLAYAMRDHFFRTRSDRDWVRTHRAALTAARRADDPWAVAVTLNNLGLGYAVAAQSTQADECYTEALQLFRDLGDPHGEANSLGHLAWTAHTTGQHRTAITRGKAALRLYEQFGTPRQAAITRRTIGVAEAAQGDVAAAEAHLRAAVAVFAADRLALDEAMTLNCLGDVAWADHRVQKTIDLYRRALFRARTGESTFEQARALRGLALASDSIGKHRAARLLTEQAQFISGLTR</sequence>
<gene>
    <name evidence="2" type="ORF">ACFP2T_46805</name>
</gene>
<dbReference type="EMBL" id="JBHSPR010000100">
    <property type="protein sequence ID" value="MFC6023652.1"/>
    <property type="molecule type" value="Genomic_DNA"/>
</dbReference>
<dbReference type="InterPro" id="IPR003593">
    <property type="entry name" value="AAA+_ATPase"/>
</dbReference>
<dbReference type="Proteomes" id="UP001596203">
    <property type="component" value="Unassembled WGS sequence"/>
</dbReference>
<comment type="caution">
    <text evidence="2">The sequence shown here is derived from an EMBL/GenBank/DDBJ whole genome shotgun (WGS) entry which is preliminary data.</text>
</comment>
<dbReference type="PRINTS" id="PR00364">
    <property type="entry name" value="DISEASERSIST"/>
</dbReference>
<feature type="domain" description="HTH cro/C1-type" evidence="1">
    <location>
        <begin position="36"/>
        <end position="89"/>
    </location>
</feature>
<name>A0ABW1KRI2_9ACTN</name>
<keyword evidence="3" id="KW-1185">Reference proteome</keyword>
<dbReference type="PANTHER" id="PTHR47691">
    <property type="entry name" value="REGULATOR-RELATED"/>
    <property type="match status" value="1"/>
</dbReference>
<dbReference type="InterPro" id="IPR001387">
    <property type="entry name" value="Cro/C1-type_HTH"/>
</dbReference>
<reference evidence="3" key="1">
    <citation type="journal article" date="2019" name="Int. J. Syst. Evol. Microbiol.">
        <title>The Global Catalogue of Microorganisms (GCM) 10K type strain sequencing project: providing services to taxonomists for standard genome sequencing and annotation.</title>
        <authorList>
            <consortium name="The Broad Institute Genomics Platform"/>
            <consortium name="The Broad Institute Genome Sequencing Center for Infectious Disease"/>
            <person name="Wu L."/>
            <person name="Ma J."/>
        </authorList>
    </citation>
    <scope>NUCLEOTIDE SEQUENCE [LARGE SCALE GENOMIC DNA]</scope>
    <source>
        <strain evidence="3">ZS-35-S2</strain>
    </source>
</reference>
<protein>
    <submittedName>
        <fullName evidence="2">Tetratricopeptide repeat protein</fullName>
    </submittedName>
</protein>
<dbReference type="PANTHER" id="PTHR47691:SF3">
    <property type="entry name" value="HTH-TYPE TRANSCRIPTIONAL REGULATOR RV0890C-RELATED"/>
    <property type="match status" value="1"/>
</dbReference>
<dbReference type="InterPro" id="IPR010982">
    <property type="entry name" value="Lambda_DNA-bd_dom_sf"/>
</dbReference>
<dbReference type="SMART" id="SM00530">
    <property type="entry name" value="HTH_XRE"/>
    <property type="match status" value="1"/>
</dbReference>
<evidence type="ECO:0000313" key="3">
    <source>
        <dbReference type="Proteomes" id="UP001596203"/>
    </source>
</evidence>
<dbReference type="SMART" id="SM00382">
    <property type="entry name" value="AAA"/>
    <property type="match status" value="1"/>
</dbReference>
<dbReference type="Gene3D" id="3.40.50.300">
    <property type="entry name" value="P-loop containing nucleotide triphosphate hydrolases"/>
    <property type="match status" value="1"/>
</dbReference>
<dbReference type="SUPFAM" id="SSF52540">
    <property type="entry name" value="P-loop containing nucleoside triphosphate hydrolases"/>
    <property type="match status" value="1"/>
</dbReference>
<dbReference type="InterPro" id="IPR027417">
    <property type="entry name" value="P-loop_NTPase"/>
</dbReference>
<dbReference type="SUPFAM" id="SSF48452">
    <property type="entry name" value="TPR-like"/>
    <property type="match status" value="1"/>
</dbReference>
<dbReference type="RefSeq" id="WP_377434233.1">
    <property type="nucleotide sequence ID" value="NZ_JBHSPR010000100.1"/>
</dbReference>
<dbReference type="PROSITE" id="PS50943">
    <property type="entry name" value="HTH_CROC1"/>
    <property type="match status" value="1"/>
</dbReference>
<evidence type="ECO:0000313" key="2">
    <source>
        <dbReference type="EMBL" id="MFC6023652.1"/>
    </source>
</evidence>
<accession>A0ABW1KRI2</accession>
<dbReference type="Pfam" id="PF13424">
    <property type="entry name" value="TPR_12"/>
    <property type="match status" value="1"/>
</dbReference>
<dbReference type="Pfam" id="PF13560">
    <property type="entry name" value="HTH_31"/>
    <property type="match status" value="1"/>
</dbReference>
<dbReference type="CDD" id="cd00093">
    <property type="entry name" value="HTH_XRE"/>
    <property type="match status" value="1"/>
</dbReference>
<dbReference type="SUPFAM" id="SSF47413">
    <property type="entry name" value="lambda repressor-like DNA-binding domains"/>
    <property type="match status" value="1"/>
</dbReference>
<dbReference type="InterPro" id="IPR019734">
    <property type="entry name" value="TPR_rpt"/>
</dbReference>
<organism evidence="2 3">
    <name type="scientific">Plantactinospora solaniradicis</name>
    <dbReference type="NCBI Taxonomy" id="1723736"/>
    <lineage>
        <taxon>Bacteria</taxon>
        <taxon>Bacillati</taxon>
        <taxon>Actinomycetota</taxon>
        <taxon>Actinomycetes</taxon>
        <taxon>Micromonosporales</taxon>
        <taxon>Micromonosporaceae</taxon>
        <taxon>Plantactinospora</taxon>
    </lineage>
</organism>
<dbReference type="InterPro" id="IPR011990">
    <property type="entry name" value="TPR-like_helical_dom_sf"/>
</dbReference>
<dbReference type="SMART" id="SM00028">
    <property type="entry name" value="TPR"/>
    <property type="match status" value="4"/>
</dbReference>
<dbReference type="Gene3D" id="1.10.260.40">
    <property type="entry name" value="lambda repressor-like DNA-binding domains"/>
    <property type="match status" value="1"/>
</dbReference>
<proteinExistence type="predicted"/>